<accession>A0A0D9XBE4</accession>
<dbReference type="HOGENOM" id="CLU_2053038_0_0_1"/>
<keyword evidence="3" id="KW-1185">Reference proteome</keyword>
<evidence type="ECO:0000313" key="3">
    <source>
        <dbReference type="Proteomes" id="UP000032180"/>
    </source>
</evidence>
<dbReference type="Gramene" id="LPERR09G00920.1">
    <property type="protein sequence ID" value="LPERR09G00920.1"/>
    <property type="gene ID" value="LPERR09G00920"/>
</dbReference>
<reference evidence="2 3" key="1">
    <citation type="submission" date="2012-08" db="EMBL/GenBank/DDBJ databases">
        <title>Oryza genome evolution.</title>
        <authorList>
            <person name="Wing R.A."/>
        </authorList>
    </citation>
    <scope>NUCLEOTIDE SEQUENCE</scope>
</reference>
<evidence type="ECO:0000256" key="1">
    <source>
        <dbReference type="SAM" id="MobiDB-lite"/>
    </source>
</evidence>
<organism evidence="2 3">
    <name type="scientific">Leersia perrieri</name>
    <dbReference type="NCBI Taxonomy" id="77586"/>
    <lineage>
        <taxon>Eukaryota</taxon>
        <taxon>Viridiplantae</taxon>
        <taxon>Streptophyta</taxon>
        <taxon>Embryophyta</taxon>
        <taxon>Tracheophyta</taxon>
        <taxon>Spermatophyta</taxon>
        <taxon>Magnoliopsida</taxon>
        <taxon>Liliopsida</taxon>
        <taxon>Poales</taxon>
        <taxon>Poaceae</taxon>
        <taxon>BOP clade</taxon>
        <taxon>Oryzoideae</taxon>
        <taxon>Oryzeae</taxon>
        <taxon>Oryzinae</taxon>
        <taxon>Leersia</taxon>
    </lineage>
</organism>
<sequence>MCLCPKAWRCLCASVVMYARSVFPKTTPTPTEEGSSSATTMSTTLPRTSSGATIISRRKKRSHARPLKRRWVGRTSRGNERKRKPVKPTVRGSVKGFARQKLLDPRRYAWENSPDVLSSM</sequence>
<evidence type="ECO:0000313" key="2">
    <source>
        <dbReference type="EnsemblPlants" id="LPERR09G00920.1"/>
    </source>
</evidence>
<feature type="compositionally biased region" description="Basic residues" evidence="1">
    <location>
        <begin position="56"/>
        <end position="72"/>
    </location>
</feature>
<reference evidence="3" key="2">
    <citation type="submission" date="2013-12" db="EMBL/GenBank/DDBJ databases">
        <authorList>
            <person name="Yu Y."/>
            <person name="Lee S."/>
            <person name="de Baynast K."/>
            <person name="Wissotski M."/>
            <person name="Liu L."/>
            <person name="Talag J."/>
            <person name="Goicoechea J."/>
            <person name="Angelova A."/>
            <person name="Jetty R."/>
            <person name="Kudrna D."/>
            <person name="Golser W."/>
            <person name="Rivera L."/>
            <person name="Zhang J."/>
            <person name="Wing R."/>
        </authorList>
    </citation>
    <scope>NUCLEOTIDE SEQUENCE</scope>
</reference>
<proteinExistence type="predicted"/>
<feature type="compositionally biased region" description="Polar residues" evidence="1">
    <location>
        <begin position="41"/>
        <end position="53"/>
    </location>
</feature>
<feature type="compositionally biased region" description="Low complexity" evidence="1">
    <location>
        <begin position="26"/>
        <end position="40"/>
    </location>
</feature>
<dbReference type="Proteomes" id="UP000032180">
    <property type="component" value="Chromosome 9"/>
</dbReference>
<dbReference type="AlphaFoldDB" id="A0A0D9XBE4"/>
<protein>
    <submittedName>
        <fullName evidence="2">Uncharacterized protein</fullName>
    </submittedName>
</protein>
<feature type="region of interest" description="Disordered" evidence="1">
    <location>
        <begin position="24"/>
        <end position="92"/>
    </location>
</feature>
<dbReference type="EnsemblPlants" id="LPERR09G00920.1">
    <property type="protein sequence ID" value="LPERR09G00920.1"/>
    <property type="gene ID" value="LPERR09G00920"/>
</dbReference>
<name>A0A0D9XBE4_9ORYZ</name>
<reference evidence="2" key="3">
    <citation type="submission" date="2015-04" db="UniProtKB">
        <authorList>
            <consortium name="EnsemblPlants"/>
        </authorList>
    </citation>
    <scope>IDENTIFICATION</scope>
</reference>